<name>M2SRQ8_COCSN</name>
<reference evidence="3" key="2">
    <citation type="journal article" date="2013" name="PLoS Genet.">
        <title>Comparative genome structure, secondary metabolite, and effector coding capacity across Cochliobolus pathogens.</title>
        <authorList>
            <person name="Condon B.J."/>
            <person name="Leng Y."/>
            <person name="Wu D."/>
            <person name="Bushley K.E."/>
            <person name="Ohm R.A."/>
            <person name="Otillar R."/>
            <person name="Martin J."/>
            <person name="Schackwitz W."/>
            <person name="Grimwood J."/>
            <person name="MohdZainudin N."/>
            <person name="Xue C."/>
            <person name="Wang R."/>
            <person name="Manning V.A."/>
            <person name="Dhillon B."/>
            <person name="Tu Z.J."/>
            <person name="Steffenson B.J."/>
            <person name="Salamov A."/>
            <person name="Sun H."/>
            <person name="Lowry S."/>
            <person name="LaButti K."/>
            <person name="Han J."/>
            <person name="Copeland A."/>
            <person name="Lindquist E."/>
            <person name="Barry K."/>
            <person name="Schmutz J."/>
            <person name="Baker S.E."/>
            <person name="Ciuffetti L.M."/>
            <person name="Grigoriev I.V."/>
            <person name="Zhong S."/>
            <person name="Turgeon B.G."/>
        </authorList>
    </citation>
    <scope>NUCLEOTIDE SEQUENCE [LARGE SCALE GENOMIC DNA]</scope>
    <source>
        <strain evidence="3">ND90Pr / ATCC 201652</strain>
    </source>
</reference>
<feature type="compositionally biased region" description="Low complexity" evidence="1">
    <location>
        <begin position="307"/>
        <end position="329"/>
    </location>
</feature>
<evidence type="ECO:0000313" key="2">
    <source>
        <dbReference type="EMBL" id="EMD64965.1"/>
    </source>
</evidence>
<organism evidence="2 3">
    <name type="scientific">Cochliobolus sativus (strain ND90Pr / ATCC 201652)</name>
    <name type="common">Common root rot and spot blotch fungus</name>
    <name type="synonym">Bipolaris sorokiniana</name>
    <dbReference type="NCBI Taxonomy" id="665912"/>
    <lineage>
        <taxon>Eukaryota</taxon>
        <taxon>Fungi</taxon>
        <taxon>Dikarya</taxon>
        <taxon>Ascomycota</taxon>
        <taxon>Pezizomycotina</taxon>
        <taxon>Dothideomycetes</taxon>
        <taxon>Pleosporomycetidae</taxon>
        <taxon>Pleosporales</taxon>
        <taxon>Pleosporineae</taxon>
        <taxon>Pleosporaceae</taxon>
        <taxon>Bipolaris</taxon>
    </lineage>
</organism>
<gene>
    <name evidence="2" type="ORF">COCSADRAFT_170789</name>
</gene>
<dbReference type="AlphaFoldDB" id="M2SRQ8"/>
<dbReference type="Proteomes" id="UP000016934">
    <property type="component" value="Unassembled WGS sequence"/>
</dbReference>
<reference evidence="2 3" key="1">
    <citation type="journal article" date="2012" name="PLoS Pathog.">
        <title>Diverse lifestyles and strategies of plant pathogenesis encoded in the genomes of eighteen Dothideomycetes fungi.</title>
        <authorList>
            <person name="Ohm R.A."/>
            <person name="Feau N."/>
            <person name="Henrissat B."/>
            <person name="Schoch C.L."/>
            <person name="Horwitz B.A."/>
            <person name="Barry K.W."/>
            <person name="Condon B.J."/>
            <person name="Copeland A.C."/>
            <person name="Dhillon B."/>
            <person name="Glaser F."/>
            <person name="Hesse C.N."/>
            <person name="Kosti I."/>
            <person name="LaButti K."/>
            <person name="Lindquist E.A."/>
            <person name="Lucas S."/>
            <person name="Salamov A.A."/>
            <person name="Bradshaw R.E."/>
            <person name="Ciuffetti L."/>
            <person name="Hamelin R.C."/>
            <person name="Kema G.H.J."/>
            <person name="Lawrence C."/>
            <person name="Scott J.A."/>
            <person name="Spatafora J.W."/>
            <person name="Turgeon B.G."/>
            <person name="de Wit P.J.G.M."/>
            <person name="Zhong S."/>
            <person name="Goodwin S.B."/>
            <person name="Grigoriev I.V."/>
        </authorList>
    </citation>
    <scope>NUCLEOTIDE SEQUENCE [LARGE SCALE GENOMIC DNA]</scope>
    <source>
        <strain evidence="3">ND90Pr / ATCC 201652</strain>
    </source>
</reference>
<feature type="compositionally biased region" description="Basic and acidic residues" evidence="1">
    <location>
        <begin position="237"/>
        <end position="254"/>
    </location>
</feature>
<feature type="compositionally biased region" description="Low complexity" evidence="1">
    <location>
        <begin position="74"/>
        <end position="96"/>
    </location>
</feature>
<dbReference type="GeneID" id="19132712"/>
<dbReference type="eggNOG" id="ENOG502SC5C">
    <property type="taxonomic scope" value="Eukaryota"/>
</dbReference>
<dbReference type="EMBL" id="KB445642">
    <property type="protein sequence ID" value="EMD64965.1"/>
    <property type="molecule type" value="Genomic_DNA"/>
</dbReference>
<evidence type="ECO:0000256" key="1">
    <source>
        <dbReference type="SAM" id="MobiDB-lite"/>
    </source>
</evidence>
<protein>
    <submittedName>
        <fullName evidence="2">Uncharacterized protein</fullName>
    </submittedName>
</protein>
<keyword evidence="3" id="KW-1185">Reference proteome</keyword>
<evidence type="ECO:0000313" key="3">
    <source>
        <dbReference type="Proteomes" id="UP000016934"/>
    </source>
</evidence>
<dbReference type="HOGENOM" id="CLU_823888_0_0_1"/>
<dbReference type="OrthoDB" id="3801416at2759"/>
<dbReference type="KEGG" id="bsc:COCSADRAFT_170789"/>
<feature type="region of interest" description="Disordered" evidence="1">
    <location>
        <begin position="19"/>
        <end position="110"/>
    </location>
</feature>
<feature type="compositionally biased region" description="Acidic residues" evidence="1">
    <location>
        <begin position="255"/>
        <end position="279"/>
    </location>
</feature>
<proteinExistence type="predicted"/>
<feature type="region of interest" description="Disordered" evidence="1">
    <location>
        <begin position="224"/>
        <end position="337"/>
    </location>
</feature>
<sequence>MAYGLEDRDAVDELFSLSLEDHLTPTQPERLRMPSPPIMRPLRGDDTSPQPSRLRLPSPPPTKPTKDKSAPIYSDSDTTSSLSSTPSSPDLSPVLSPAGPETPSALSPSDQAALLTRIHSGLSYTATQKSLNLPITQTTRFSLCPQYPTHLPALTLLRKHAILISISPTHELYELGIPRPDWVQEGAITGIHDAQWWMGKSRAEIKAGPWADEADVKVAEARMRGVETRKKKRRGKGEREREWKLREGVRRAEEGEGSEDDEHEKMEDEEEEGEEDEADEGKTMEGVLYGSLELATTSTKRLRSQVGSTSSPSSRKLRSPGGSESSPSSRVLRIRKL</sequence>
<dbReference type="RefSeq" id="XP_007699496.1">
    <property type="nucleotide sequence ID" value="XM_007701306.1"/>
</dbReference>
<accession>M2SRQ8</accession>